<sequence length="127" mass="13945">MSLIRDHLNVHTQALQLREQRNNILASNVANAATPGFKARDIDFQSSLKQAIGSGELKTTSVGHIPVSGNAGDQLQYRQPTITSLDGNTVEMGVEQMEFAENTVRYQSSLEFLNAKIRGLTQAMRGE</sequence>
<feature type="domain" description="Flagellar basal body rod protein N-terminal" evidence="8">
    <location>
        <begin position="8"/>
        <end position="38"/>
    </location>
</feature>
<name>A0A0P1G7I3_THAGE</name>
<evidence type="ECO:0000256" key="7">
    <source>
        <dbReference type="PIRNR" id="PIRNR002889"/>
    </source>
</evidence>
<comment type="function">
    <text evidence="5 7">Structural component of flagellum, the bacterial motility apparatus. Part of the rod structure of flagellar basal body.</text>
</comment>
<dbReference type="Pfam" id="PF00460">
    <property type="entry name" value="Flg_bb_rod"/>
    <property type="match status" value="1"/>
</dbReference>
<evidence type="ECO:0000256" key="6">
    <source>
        <dbReference type="ARBA" id="ARBA00026072"/>
    </source>
</evidence>
<comment type="similarity">
    <text evidence="2 7">Belongs to the flagella basal body rod proteins family.</text>
</comment>
<comment type="subunit">
    <text evidence="6">The basal body constitutes a major portion of the flagellar organelle and consists of a number of rings mounted on a central rod. In Gram-negative bacteria, at least four rings, L, P, S and M are present, whereas Gram-positive bacteria lack the L and P rings. The rod consists of about 26 subunits of FlgG in the distal portion, and FlgB, FlgC and FlgF build up the proximal portion of the rod with about 6 subunits each. Rod assembly occurs by export via the flagellum-specific pathway of its constituent proteins and by their incorporation into the rod structure in the probable order of FlgB, FlgC, FlgF and FlgG. Another protein, FliE, also assembles onto the stable rod structure.</text>
</comment>
<dbReference type="STRING" id="53501.SAMN04488043_106109"/>
<evidence type="ECO:0000259" key="8">
    <source>
        <dbReference type="Pfam" id="PF00460"/>
    </source>
</evidence>
<keyword evidence="10" id="KW-1185">Reference proteome</keyword>
<organism evidence="9 10">
    <name type="scientific">Thalassovita gelatinovora</name>
    <name type="common">Thalassobius gelatinovorus</name>
    <dbReference type="NCBI Taxonomy" id="53501"/>
    <lineage>
        <taxon>Bacteria</taxon>
        <taxon>Pseudomonadati</taxon>
        <taxon>Pseudomonadota</taxon>
        <taxon>Alphaproteobacteria</taxon>
        <taxon>Rhodobacterales</taxon>
        <taxon>Roseobacteraceae</taxon>
        <taxon>Thalassovita</taxon>
    </lineage>
</organism>
<keyword evidence="4 7" id="KW-0975">Bacterial flagellum</keyword>
<evidence type="ECO:0000313" key="10">
    <source>
        <dbReference type="Proteomes" id="UP000051587"/>
    </source>
</evidence>
<dbReference type="PANTHER" id="PTHR30435:SF12">
    <property type="entry name" value="FLAGELLAR BASAL BODY ROD PROTEIN FLGB"/>
    <property type="match status" value="1"/>
</dbReference>
<evidence type="ECO:0000256" key="5">
    <source>
        <dbReference type="ARBA" id="ARBA00024934"/>
    </source>
</evidence>
<dbReference type="Proteomes" id="UP000051587">
    <property type="component" value="Unassembled WGS sequence"/>
</dbReference>
<evidence type="ECO:0000256" key="4">
    <source>
        <dbReference type="ARBA" id="ARBA00023143"/>
    </source>
</evidence>
<gene>
    <name evidence="9" type="primary">flgB</name>
    <name evidence="9" type="ORF">TG4357_03648</name>
</gene>
<dbReference type="NCBIfam" id="TIGR01396">
    <property type="entry name" value="FlgB"/>
    <property type="match status" value="1"/>
</dbReference>
<comment type="subcellular location">
    <subcellularLocation>
        <location evidence="1 7">Bacterial flagellum basal body</location>
    </subcellularLocation>
</comment>
<evidence type="ECO:0000256" key="3">
    <source>
        <dbReference type="ARBA" id="ARBA00014376"/>
    </source>
</evidence>
<dbReference type="InterPro" id="IPR019776">
    <property type="entry name" value="Flagellar_basal_body_rod_CS"/>
</dbReference>
<proteinExistence type="inferred from homology"/>
<reference evidence="9 10" key="1">
    <citation type="submission" date="2015-09" db="EMBL/GenBank/DDBJ databases">
        <authorList>
            <consortium name="Swine Surveillance"/>
        </authorList>
    </citation>
    <scope>NUCLEOTIDE SEQUENCE [LARGE SCALE GENOMIC DNA]</scope>
    <source>
        <strain evidence="9 10">CECT 4357</strain>
    </source>
</reference>
<dbReference type="InterPro" id="IPR001444">
    <property type="entry name" value="Flag_bb_rod_N"/>
</dbReference>
<evidence type="ECO:0000256" key="1">
    <source>
        <dbReference type="ARBA" id="ARBA00004117"/>
    </source>
</evidence>
<dbReference type="RefSeq" id="WP_058264319.1">
    <property type="nucleotide sequence ID" value="NZ_CP051181.1"/>
</dbReference>
<dbReference type="AlphaFoldDB" id="A0A0P1G7I3"/>
<dbReference type="OrthoDB" id="9788334at2"/>
<dbReference type="PANTHER" id="PTHR30435">
    <property type="entry name" value="FLAGELLAR PROTEIN"/>
    <property type="match status" value="1"/>
</dbReference>
<dbReference type="InterPro" id="IPR006300">
    <property type="entry name" value="FlgB"/>
</dbReference>
<dbReference type="PIRSF" id="PIRSF002889">
    <property type="entry name" value="Rod_FlgB"/>
    <property type="match status" value="1"/>
</dbReference>
<dbReference type="GO" id="GO:0030694">
    <property type="term" value="C:bacterial-type flagellum basal body, rod"/>
    <property type="evidence" value="ECO:0007669"/>
    <property type="project" value="InterPro"/>
</dbReference>
<protein>
    <recommendedName>
        <fullName evidence="3 7">Flagellar basal body rod protein FlgB</fullName>
    </recommendedName>
</protein>
<dbReference type="PROSITE" id="PS00588">
    <property type="entry name" value="FLAGELLA_BB_ROD"/>
    <property type="match status" value="1"/>
</dbReference>
<dbReference type="GO" id="GO:0071973">
    <property type="term" value="P:bacterial-type flagellum-dependent cell motility"/>
    <property type="evidence" value="ECO:0007669"/>
    <property type="project" value="InterPro"/>
</dbReference>
<dbReference type="EMBL" id="CYSA01000028">
    <property type="protein sequence ID" value="CUH68528.1"/>
    <property type="molecule type" value="Genomic_DNA"/>
</dbReference>
<evidence type="ECO:0000313" key="9">
    <source>
        <dbReference type="EMBL" id="CUH68528.1"/>
    </source>
</evidence>
<accession>A0A0P1G7I3</accession>
<evidence type="ECO:0000256" key="2">
    <source>
        <dbReference type="ARBA" id="ARBA00009677"/>
    </source>
</evidence>